<protein>
    <submittedName>
        <fullName evidence="1">Uncharacterized protein</fullName>
    </submittedName>
</protein>
<sequence>MVSDATESGSNESYDMTPQRIRDYYGVVMDFERIANWFRWAQQNNRQMPKDRVDTFIQTFNLLDPRESIARIA</sequence>
<accession>K0IHN7</accession>
<dbReference type="InParanoid" id="K0IHN7"/>
<evidence type="ECO:0000313" key="2">
    <source>
        <dbReference type="Proteomes" id="UP000008037"/>
    </source>
</evidence>
<proteinExistence type="predicted"/>
<dbReference type="Proteomes" id="UP000008037">
    <property type="component" value="Chromosome"/>
</dbReference>
<dbReference type="HOGENOM" id="CLU_2695893_0_0_2"/>
<dbReference type="BioCyc" id="CNIT1237085:G1324-1506-MONOMER"/>
<gene>
    <name evidence="1" type="ordered locus">Ngar_c15080</name>
</gene>
<keyword evidence="2" id="KW-1185">Reference proteome</keyword>
<dbReference type="AlphaFoldDB" id="K0IHN7"/>
<dbReference type="KEGG" id="nga:Ngar_c15080"/>
<organism evidence="1 2">
    <name type="scientific">Nitrososphaera gargensis (strain Ga9.2)</name>
    <dbReference type="NCBI Taxonomy" id="1237085"/>
    <lineage>
        <taxon>Archaea</taxon>
        <taxon>Nitrososphaerota</taxon>
        <taxon>Nitrososphaeria</taxon>
        <taxon>Nitrososphaerales</taxon>
        <taxon>Nitrososphaeraceae</taxon>
        <taxon>Nitrososphaera</taxon>
    </lineage>
</organism>
<reference evidence="1 2" key="1">
    <citation type="journal article" date="2012" name="Environ. Microbiol.">
        <title>The genome of the ammonia-oxidizing Candidatus Nitrososphaera gargensis: insights into metabolic versatility and environmental adaptations.</title>
        <authorList>
            <person name="Spang A."/>
            <person name="Poehlein A."/>
            <person name="Offre P."/>
            <person name="Zumbragel S."/>
            <person name="Haider S."/>
            <person name="Rychlik N."/>
            <person name="Nowka B."/>
            <person name="Schmeisser C."/>
            <person name="Lebedeva E.V."/>
            <person name="Rattei T."/>
            <person name="Bohm C."/>
            <person name="Schmid M."/>
            <person name="Galushko A."/>
            <person name="Hatzenpichler R."/>
            <person name="Weinmaier T."/>
            <person name="Daniel R."/>
            <person name="Schleper C."/>
            <person name="Spieck E."/>
            <person name="Streit W."/>
            <person name="Wagner M."/>
        </authorList>
    </citation>
    <scope>NUCLEOTIDE SEQUENCE [LARGE SCALE GENOMIC DNA]</scope>
    <source>
        <strain evidence="2">Ga9.2</strain>
    </source>
</reference>
<dbReference type="EMBL" id="CP002408">
    <property type="protein sequence ID" value="AFU58443.1"/>
    <property type="molecule type" value="Genomic_DNA"/>
</dbReference>
<dbReference type="STRING" id="1237085.Ngar_c15080"/>
<evidence type="ECO:0000313" key="1">
    <source>
        <dbReference type="EMBL" id="AFU58443.1"/>
    </source>
</evidence>
<name>K0IHN7_NITGG</name>